<keyword evidence="3 5" id="KW-1015">Disulfide bond</keyword>
<dbReference type="PANTHER" id="PTHR19325">
    <property type="entry name" value="COMPLEMENT COMPONENT-RELATED SUSHI DOMAIN-CONTAINING"/>
    <property type="match status" value="1"/>
</dbReference>
<evidence type="ECO:0000313" key="8">
    <source>
        <dbReference type="EMBL" id="CAF4442133.1"/>
    </source>
</evidence>
<feature type="domain" description="Sushi" evidence="7">
    <location>
        <begin position="104"/>
        <end position="155"/>
    </location>
</feature>
<dbReference type="SUPFAM" id="SSF49899">
    <property type="entry name" value="Concanavalin A-like lectins/glucanases"/>
    <property type="match status" value="1"/>
</dbReference>
<evidence type="ECO:0000256" key="3">
    <source>
        <dbReference type="ARBA" id="ARBA00023157"/>
    </source>
</evidence>
<dbReference type="Proteomes" id="UP000663873">
    <property type="component" value="Unassembled WGS sequence"/>
</dbReference>
<dbReference type="CDD" id="cd00033">
    <property type="entry name" value="CCP"/>
    <property type="match status" value="2"/>
</dbReference>
<dbReference type="Gene3D" id="2.60.120.200">
    <property type="match status" value="1"/>
</dbReference>
<reference evidence="8" key="1">
    <citation type="submission" date="2021-02" db="EMBL/GenBank/DDBJ databases">
        <authorList>
            <person name="Nowell W R."/>
        </authorList>
    </citation>
    <scope>NUCLEOTIDE SEQUENCE</scope>
</reference>
<evidence type="ECO:0000256" key="1">
    <source>
        <dbReference type="ARBA" id="ARBA00022659"/>
    </source>
</evidence>
<evidence type="ECO:0000256" key="5">
    <source>
        <dbReference type="PROSITE-ProRule" id="PRU00302"/>
    </source>
</evidence>
<dbReference type="InterPro" id="IPR013320">
    <property type="entry name" value="ConA-like_dom_sf"/>
</dbReference>
<dbReference type="InterPro" id="IPR000436">
    <property type="entry name" value="Sushi_SCR_CCP_dom"/>
</dbReference>
<gene>
    <name evidence="8" type="ORF">UJA718_LOCUS22176</name>
</gene>
<keyword evidence="2" id="KW-0677">Repeat</keyword>
<dbReference type="InterPro" id="IPR050350">
    <property type="entry name" value="Compl-Cell_Adhes-Reg"/>
</dbReference>
<dbReference type="PROSITE" id="PS50923">
    <property type="entry name" value="SUSHI"/>
    <property type="match status" value="2"/>
</dbReference>
<keyword evidence="9" id="KW-1185">Reference proteome</keyword>
<proteinExistence type="predicted"/>
<keyword evidence="1 5" id="KW-0768">Sushi</keyword>
<dbReference type="EMBL" id="CAJOBP010004500">
    <property type="protein sequence ID" value="CAF4442133.1"/>
    <property type="molecule type" value="Genomic_DNA"/>
</dbReference>
<evidence type="ECO:0000256" key="2">
    <source>
        <dbReference type="ARBA" id="ARBA00022737"/>
    </source>
</evidence>
<dbReference type="SUPFAM" id="SSF57535">
    <property type="entry name" value="Complement control module/SCR domain"/>
    <property type="match status" value="2"/>
</dbReference>
<comment type="caution">
    <text evidence="8">The sequence shown here is derived from an EMBL/GenBank/DDBJ whole genome shotgun (WGS) entry which is preliminary data.</text>
</comment>
<feature type="disulfide bond" evidence="5">
    <location>
        <begin position="32"/>
        <end position="75"/>
    </location>
</feature>
<dbReference type="PANTHER" id="PTHR19325:SF560">
    <property type="entry name" value="SUSHI, VON WILLEBRAND FACTOR TYPE A, EGF AND PENTRAXIN DOMAIN-CONTAINING PROTEIN 1"/>
    <property type="match status" value="1"/>
</dbReference>
<evidence type="ECO:0000259" key="7">
    <source>
        <dbReference type="PROSITE" id="PS50923"/>
    </source>
</evidence>
<feature type="chain" id="PRO_5032877988" description="Sushi domain-containing protein" evidence="6">
    <location>
        <begin position="29"/>
        <end position="311"/>
    </location>
</feature>
<feature type="domain" description="Sushi" evidence="7">
    <location>
        <begin position="30"/>
        <end position="90"/>
    </location>
</feature>
<evidence type="ECO:0000313" key="9">
    <source>
        <dbReference type="Proteomes" id="UP000663873"/>
    </source>
</evidence>
<dbReference type="Gene3D" id="2.10.70.10">
    <property type="entry name" value="Complement Module, domain 1"/>
    <property type="match status" value="2"/>
</dbReference>
<keyword evidence="6" id="KW-0732">Signal</keyword>
<dbReference type="Pfam" id="PF00084">
    <property type="entry name" value="Sushi"/>
    <property type="match status" value="1"/>
</dbReference>
<protein>
    <recommendedName>
        <fullName evidence="7">Sushi domain-containing protein</fullName>
    </recommendedName>
</protein>
<accession>A0A820RV08</accession>
<keyword evidence="4" id="KW-0325">Glycoprotein</keyword>
<dbReference type="SMART" id="SM00032">
    <property type="entry name" value="CCP"/>
    <property type="match status" value="2"/>
</dbReference>
<feature type="signal peptide" evidence="6">
    <location>
        <begin position="1"/>
        <end position="28"/>
    </location>
</feature>
<name>A0A820RV08_9BILA</name>
<evidence type="ECO:0000256" key="6">
    <source>
        <dbReference type="SAM" id="SignalP"/>
    </source>
</evidence>
<organism evidence="8 9">
    <name type="scientific">Rotaria socialis</name>
    <dbReference type="NCBI Taxonomy" id="392032"/>
    <lineage>
        <taxon>Eukaryota</taxon>
        <taxon>Metazoa</taxon>
        <taxon>Spiralia</taxon>
        <taxon>Gnathifera</taxon>
        <taxon>Rotifera</taxon>
        <taxon>Eurotatoria</taxon>
        <taxon>Bdelloidea</taxon>
        <taxon>Philodinida</taxon>
        <taxon>Philodinidae</taxon>
        <taxon>Rotaria</taxon>
    </lineage>
</organism>
<comment type="caution">
    <text evidence="5">Lacks conserved residue(s) required for the propagation of feature annotation.</text>
</comment>
<sequence>MWHSKAKFQRSCMTFLSLTFLTSTTINAAQLCPVLILPEHGFFFSGYCKRDSGSLCGVGCLTGYRMIDGDSFRECQQDGTWTGQQLKCEEIRCSPLKMSTQTTQECSPTQNTSSFIVGTKCRAKCSATGHRLIGPSTRECLSLGIWSGYEQSCIVSTETTITKVKTTTTATTINKLSTTAIQRFRDYSNFALSINKNDTGIVVPLVQPSQFTIIFWFYLNNGANVSLISLREDDDKKQFEIIIRENRLVFYYLSRNQTQPTLIKIPISKWNHFAWTYSKKAQQSYLYIDGTRQQSFDFKITNLNFESKEIN</sequence>
<evidence type="ECO:0000256" key="4">
    <source>
        <dbReference type="ARBA" id="ARBA00023180"/>
    </source>
</evidence>
<dbReference type="InterPro" id="IPR035976">
    <property type="entry name" value="Sushi/SCR/CCP_sf"/>
</dbReference>
<dbReference type="AlphaFoldDB" id="A0A820RV08"/>
<dbReference type="Pfam" id="PF13385">
    <property type="entry name" value="Laminin_G_3"/>
    <property type="match status" value="1"/>
</dbReference>